<dbReference type="InterPro" id="IPR045357">
    <property type="entry name" value="Aminopeptidase_N-like_N"/>
</dbReference>
<dbReference type="InterPro" id="IPR026444">
    <property type="entry name" value="Secre_tail"/>
</dbReference>
<dbReference type="EMBL" id="JRHC01000001">
    <property type="protein sequence ID" value="KJF44030.1"/>
    <property type="molecule type" value="Genomic_DNA"/>
</dbReference>
<evidence type="ECO:0000256" key="2">
    <source>
        <dbReference type="ARBA" id="ARBA00001947"/>
    </source>
</evidence>
<dbReference type="STRING" id="1544798.LH29_00335"/>
<accession>A0A0D8JAK1</accession>
<comment type="caution">
    <text evidence="15">The sequence shown here is derived from an EMBL/GenBank/DDBJ whole genome shotgun (WGS) entry which is preliminary data.</text>
</comment>
<evidence type="ECO:0000256" key="1">
    <source>
        <dbReference type="ARBA" id="ARBA00000098"/>
    </source>
</evidence>
<evidence type="ECO:0000256" key="7">
    <source>
        <dbReference type="ARBA" id="ARBA00022670"/>
    </source>
</evidence>
<dbReference type="Pfam" id="PF17900">
    <property type="entry name" value="Peptidase_M1_N"/>
    <property type="match status" value="1"/>
</dbReference>
<protein>
    <recommendedName>
        <fullName evidence="5">Aminopeptidase N</fullName>
        <ecNumber evidence="4">3.4.11.2</ecNumber>
    </recommendedName>
</protein>
<feature type="domain" description="Aminopeptidase N-like N-terminal" evidence="13">
    <location>
        <begin position="60"/>
        <end position="231"/>
    </location>
</feature>
<evidence type="ECO:0000256" key="9">
    <source>
        <dbReference type="ARBA" id="ARBA00022801"/>
    </source>
</evidence>
<keyword evidence="7" id="KW-0645">Protease</keyword>
<dbReference type="Pfam" id="PF18962">
    <property type="entry name" value="Por_Secre_tail"/>
    <property type="match status" value="1"/>
</dbReference>
<dbReference type="OrthoDB" id="100605at2"/>
<dbReference type="GO" id="GO:0016285">
    <property type="term" value="F:alanyl aminopeptidase activity"/>
    <property type="evidence" value="ECO:0007669"/>
    <property type="project" value="UniProtKB-EC"/>
</dbReference>
<dbReference type="InterPro" id="IPR001930">
    <property type="entry name" value="Peptidase_M1"/>
</dbReference>
<keyword evidence="10" id="KW-0862">Zinc</keyword>
<evidence type="ECO:0000256" key="6">
    <source>
        <dbReference type="ARBA" id="ARBA00022438"/>
    </source>
</evidence>
<dbReference type="InterPro" id="IPR014782">
    <property type="entry name" value="Peptidase_M1_dom"/>
</dbReference>
<dbReference type="GO" id="GO:0070006">
    <property type="term" value="F:metalloaminopeptidase activity"/>
    <property type="evidence" value="ECO:0007669"/>
    <property type="project" value="TreeGrafter"/>
</dbReference>
<dbReference type="SUPFAM" id="SSF55486">
    <property type="entry name" value="Metalloproteases ('zincins'), catalytic domain"/>
    <property type="match status" value="1"/>
</dbReference>
<dbReference type="GO" id="GO:0016020">
    <property type="term" value="C:membrane"/>
    <property type="evidence" value="ECO:0007669"/>
    <property type="project" value="TreeGrafter"/>
</dbReference>
<keyword evidence="8" id="KW-0479">Metal-binding</keyword>
<evidence type="ECO:0000313" key="15">
    <source>
        <dbReference type="EMBL" id="KJF44030.1"/>
    </source>
</evidence>
<evidence type="ECO:0000256" key="10">
    <source>
        <dbReference type="ARBA" id="ARBA00022833"/>
    </source>
</evidence>
<dbReference type="PANTHER" id="PTHR11533:SF174">
    <property type="entry name" value="PUROMYCIN-SENSITIVE AMINOPEPTIDASE-RELATED"/>
    <property type="match status" value="1"/>
</dbReference>
<evidence type="ECO:0000259" key="13">
    <source>
        <dbReference type="Pfam" id="PF17900"/>
    </source>
</evidence>
<proteinExistence type="inferred from homology"/>
<evidence type="ECO:0000259" key="12">
    <source>
        <dbReference type="Pfam" id="PF01433"/>
    </source>
</evidence>
<dbReference type="GO" id="GO:0005737">
    <property type="term" value="C:cytoplasm"/>
    <property type="evidence" value="ECO:0007669"/>
    <property type="project" value="TreeGrafter"/>
</dbReference>
<dbReference type="PRINTS" id="PR00756">
    <property type="entry name" value="ALADIPTASE"/>
</dbReference>
<dbReference type="GO" id="GO:0042277">
    <property type="term" value="F:peptide binding"/>
    <property type="evidence" value="ECO:0007669"/>
    <property type="project" value="TreeGrafter"/>
</dbReference>
<evidence type="ECO:0000313" key="16">
    <source>
        <dbReference type="Proteomes" id="UP000032544"/>
    </source>
</evidence>
<dbReference type="InterPro" id="IPR042097">
    <property type="entry name" value="Aminopeptidase_N-like_N_sf"/>
</dbReference>
<organism evidence="15 16">
    <name type="scientific">Draconibacterium sediminis</name>
    <dbReference type="NCBI Taxonomy" id="1544798"/>
    <lineage>
        <taxon>Bacteria</taxon>
        <taxon>Pseudomonadati</taxon>
        <taxon>Bacteroidota</taxon>
        <taxon>Bacteroidia</taxon>
        <taxon>Marinilabiliales</taxon>
        <taxon>Prolixibacteraceae</taxon>
        <taxon>Draconibacterium</taxon>
    </lineage>
</organism>
<dbReference type="Pfam" id="PF01433">
    <property type="entry name" value="Peptidase_M1"/>
    <property type="match status" value="1"/>
</dbReference>
<name>A0A0D8JAK1_9BACT</name>
<keyword evidence="6" id="KW-0031">Aminopeptidase</keyword>
<keyword evidence="11" id="KW-0482">Metalloprotease</keyword>
<comment type="catalytic activity">
    <reaction evidence="1">
        <text>Release of an N-terminal amino acid, Xaa-|-Yaa- from a peptide, amide or arylamide. Xaa is preferably Ala, but may be most amino acids including Pro (slow action). When a terminal hydrophobic residue is followed by a prolyl residue, the two may be released as an intact Xaa-Pro dipeptide.</text>
        <dbReference type="EC" id="3.4.11.2"/>
    </reaction>
</comment>
<evidence type="ECO:0000256" key="4">
    <source>
        <dbReference type="ARBA" id="ARBA00012564"/>
    </source>
</evidence>
<dbReference type="PANTHER" id="PTHR11533">
    <property type="entry name" value="PROTEASE M1 ZINC METALLOPROTEASE"/>
    <property type="match status" value="1"/>
</dbReference>
<dbReference type="NCBIfam" id="TIGR04183">
    <property type="entry name" value="Por_Secre_tail"/>
    <property type="match status" value="1"/>
</dbReference>
<dbReference type="Proteomes" id="UP000032544">
    <property type="component" value="Unassembled WGS sequence"/>
</dbReference>
<evidence type="ECO:0000259" key="14">
    <source>
        <dbReference type="Pfam" id="PF18962"/>
    </source>
</evidence>
<evidence type="ECO:0000256" key="3">
    <source>
        <dbReference type="ARBA" id="ARBA00010136"/>
    </source>
</evidence>
<evidence type="ECO:0000256" key="5">
    <source>
        <dbReference type="ARBA" id="ARBA00015611"/>
    </source>
</evidence>
<comment type="similarity">
    <text evidence="3">Belongs to the peptidase M1 family.</text>
</comment>
<dbReference type="GO" id="GO:0006508">
    <property type="term" value="P:proteolysis"/>
    <property type="evidence" value="ECO:0007669"/>
    <property type="project" value="UniProtKB-KW"/>
</dbReference>
<feature type="domain" description="Secretion system C-terminal sorting" evidence="14">
    <location>
        <begin position="572"/>
        <end position="638"/>
    </location>
</feature>
<evidence type="ECO:0000256" key="11">
    <source>
        <dbReference type="ARBA" id="ARBA00023049"/>
    </source>
</evidence>
<dbReference type="RefSeq" id="WP_045025588.1">
    <property type="nucleotide sequence ID" value="NZ_JRHC01000001.1"/>
</dbReference>
<feature type="domain" description="Peptidase M1 membrane alanine aminopeptidase" evidence="12">
    <location>
        <begin position="322"/>
        <end position="465"/>
    </location>
</feature>
<dbReference type="GO" id="GO:0008270">
    <property type="term" value="F:zinc ion binding"/>
    <property type="evidence" value="ECO:0007669"/>
    <property type="project" value="InterPro"/>
</dbReference>
<dbReference type="Gene3D" id="2.60.40.1730">
    <property type="entry name" value="tricorn interacting facor f3 domain"/>
    <property type="match status" value="1"/>
</dbReference>
<dbReference type="SUPFAM" id="SSF63737">
    <property type="entry name" value="Leukotriene A4 hydrolase N-terminal domain"/>
    <property type="match status" value="1"/>
</dbReference>
<sequence length="642" mass="72861">MIRFVHILLFLYISVNAIAQENELFISDKIALEESRNFVLKSNFIESQNYSLTDFIYQRMEWQVDPAVRYISGKVTTHFKSQTGLLNTVEFDLSDSLTVDSVIIRNKTATFTHQNNKLEVDLPESLLPDQLDSVSVFYQGVPPTSGFGSFETSFHGSEFTPVLWTLSEPYGALEWWPCKQSLANKIDSIDVIVTTPKKYKTASNGILVSEQLSDTTRTMHWEHRFPIATYLVAIAVTDYERYSDYLETGNGDSIEILNYVYPEDLEDAKSKTPVTAEIMQFYQNLVGDYPFAAEKYGHAQFGWGGGMEHQTMSFMGNFGFGLIAHELAHQWFGDYITPGSWQDIWLNEGFATYLTGLSYENIETNWWPVWKQVYSDQVKQQPDGSVYVADTTSVARIFSSRLSYAKGGYLLHMLRWVIGDDAFFQGLKNYFNDPAVANAFARSEDAITHFEQVADTSLAEFFNDWLYGEGYPVYSASFKPGDEGKTLITLSQTTTHQSVDFFEMPVPVRLFNAGRTDSLDVRLNHTSNQQQFIVDTEFHVAEMVIDPDLWLISETQEIVGVPVETNTQTIEIFPNPATTEISLRISSSMKITGIRIFDMNGAEVKHFAINPNKINITGLVPGIYLLKAELADGTFQDRFIKH</sequence>
<dbReference type="GO" id="GO:0005615">
    <property type="term" value="C:extracellular space"/>
    <property type="evidence" value="ECO:0007669"/>
    <property type="project" value="TreeGrafter"/>
</dbReference>
<dbReference type="CDD" id="cd09603">
    <property type="entry name" value="M1_APN_like"/>
    <property type="match status" value="1"/>
</dbReference>
<dbReference type="GO" id="GO:0043171">
    <property type="term" value="P:peptide catabolic process"/>
    <property type="evidence" value="ECO:0007669"/>
    <property type="project" value="TreeGrafter"/>
</dbReference>
<dbReference type="EC" id="3.4.11.2" evidence="4"/>
<dbReference type="InterPro" id="IPR050344">
    <property type="entry name" value="Peptidase_M1_aminopeptidases"/>
</dbReference>
<dbReference type="AlphaFoldDB" id="A0A0D8JAK1"/>
<dbReference type="PATRIC" id="fig|1544798.3.peg.69"/>
<dbReference type="Gene3D" id="1.10.390.10">
    <property type="entry name" value="Neutral Protease Domain 2"/>
    <property type="match status" value="1"/>
</dbReference>
<comment type="cofactor">
    <cofactor evidence="2">
        <name>Zn(2+)</name>
        <dbReference type="ChEBI" id="CHEBI:29105"/>
    </cofactor>
</comment>
<gene>
    <name evidence="15" type="ORF">LH29_00335</name>
</gene>
<keyword evidence="9" id="KW-0378">Hydrolase</keyword>
<keyword evidence="16" id="KW-1185">Reference proteome</keyword>
<evidence type="ECO:0000256" key="8">
    <source>
        <dbReference type="ARBA" id="ARBA00022723"/>
    </source>
</evidence>
<reference evidence="15 16" key="1">
    <citation type="submission" date="2014-09" db="EMBL/GenBank/DDBJ databases">
        <title>Draft Genome Sequence of Draconibacterium sp. JN14CK-3.</title>
        <authorList>
            <person name="Dong C."/>
            <person name="Lai Q."/>
            <person name="Shao Z."/>
        </authorList>
    </citation>
    <scope>NUCLEOTIDE SEQUENCE [LARGE SCALE GENOMIC DNA]</scope>
    <source>
        <strain evidence="15 16">JN14CK-3</strain>
    </source>
</reference>
<dbReference type="InterPro" id="IPR027268">
    <property type="entry name" value="Peptidase_M4/M1_CTD_sf"/>
</dbReference>